<evidence type="ECO:0000256" key="6">
    <source>
        <dbReference type="ARBA" id="ARBA00022989"/>
    </source>
</evidence>
<evidence type="ECO:0000256" key="5">
    <source>
        <dbReference type="ARBA" id="ARBA00022692"/>
    </source>
</evidence>
<dbReference type="InterPro" id="IPR000522">
    <property type="entry name" value="ABC_transptr_permease_BtuC"/>
</dbReference>
<evidence type="ECO:0000313" key="9">
    <source>
        <dbReference type="EMBL" id="MPM83213.1"/>
    </source>
</evidence>
<evidence type="ECO:0000256" key="1">
    <source>
        <dbReference type="ARBA" id="ARBA00004651"/>
    </source>
</evidence>
<evidence type="ECO:0000256" key="2">
    <source>
        <dbReference type="ARBA" id="ARBA00007935"/>
    </source>
</evidence>
<proteinExistence type="inferred from homology"/>
<feature type="transmembrane region" description="Helical" evidence="8">
    <location>
        <begin position="100"/>
        <end position="117"/>
    </location>
</feature>
<reference evidence="9" key="1">
    <citation type="submission" date="2019-08" db="EMBL/GenBank/DDBJ databases">
        <authorList>
            <person name="Kucharzyk K."/>
            <person name="Murdoch R.W."/>
            <person name="Higgins S."/>
            <person name="Loffler F."/>
        </authorList>
    </citation>
    <scope>NUCLEOTIDE SEQUENCE</scope>
</reference>
<feature type="transmembrane region" description="Helical" evidence="8">
    <location>
        <begin position="155"/>
        <end position="176"/>
    </location>
</feature>
<dbReference type="FunFam" id="1.10.3470.10:FF:000001">
    <property type="entry name" value="Vitamin B12 ABC transporter permease BtuC"/>
    <property type="match status" value="1"/>
</dbReference>
<dbReference type="InterPro" id="IPR037294">
    <property type="entry name" value="ABC_BtuC-like"/>
</dbReference>
<keyword evidence="6 8" id="KW-1133">Transmembrane helix</keyword>
<dbReference type="AlphaFoldDB" id="A0A645D268"/>
<feature type="transmembrane region" description="Helical" evidence="8">
    <location>
        <begin position="123"/>
        <end position="143"/>
    </location>
</feature>
<evidence type="ECO:0000256" key="7">
    <source>
        <dbReference type="ARBA" id="ARBA00023136"/>
    </source>
</evidence>
<feature type="transmembrane region" description="Helical" evidence="8">
    <location>
        <begin position="311"/>
        <end position="330"/>
    </location>
</feature>
<organism evidence="9">
    <name type="scientific">bioreactor metagenome</name>
    <dbReference type="NCBI Taxonomy" id="1076179"/>
    <lineage>
        <taxon>unclassified sequences</taxon>
        <taxon>metagenomes</taxon>
        <taxon>ecological metagenomes</taxon>
    </lineage>
</organism>
<comment type="subcellular location">
    <subcellularLocation>
        <location evidence="1">Cell membrane</location>
        <topology evidence="1">Multi-pass membrane protein</topology>
    </subcellularLocation>
</comment>
<dbReference type="SUPFAM" id="SSF81345">
    <property type="entry name" value="ABC transporter involved in vitamin B12 uptake, BtuC"/>
    <property type="match status" value="1"/>
</dbReference>
<dbReference type="PANTHER" id="PTHR30472">
    <property type="entry name" value="FERRIC ENTEROBACTIN TRANSPORT SYSTEM PERMEASE PROTEIN"/>
    <property type="match status" value="1"/>
</dbReference>
<keyword evidence="7 8" id="KW-0472">Membrane</keyword>
<feature type="transmembrane region" description="Helical" evidence="8">
    <location>
        <begin position="196"/>
        <end position="215"/>
    </location>
</feature>
<feature type="transmembrane region" description="Helical" evidence="8">
    <location>
        <begin position="242"/>
        <end position="269"/>
    </location>
</feature>
<sequence>MRQLTQRGLFLISISALILAAIALGMLTIGTAHVPFNSVAHVMFNQLFGFDNMDISSTQQTIVWNIRWQRIALAMIVGCGLAVSGACFQTMFKNPLADPFILGVSSGAALGAAMAIITHSTNLTIVFAFSGAMLSMMLVYFLGQKSMGIQSDQQLLLAGIACGSMLNAMLSCLMALNSQQMQTIMFWLMGSLSNYGLSLKPILAIVVFGLIIAMVHARDLDIMALGDEDAQFLGVDVKKVKLTLLISTTLVTGACVSVSGIIGFIGLIVPHLVRRLAGPEHLILLPLSAIFGATFLLLADGLTRLLPLMSGIPVGVVTALFGSPFFLYVLCTLRRGSH</sequence>
<evidence type="ECO:0000256" key="3">
    <source>
        <dbReference type="ARBA" id="ARBA00022448"/>
    </source>
</evidence>
<feature type="transmembrane region" description="Helical" evidence="8">
    <location>
        <begin position="71"/>
        <end position="88"/>
    </location>
</feature>
<gene>
    <name evidence="9" type="primary">hmuU_38</name>
    <name evidence="9" type="ORF">SDC9_130276</name>
</gene>
<evidence type="ECO:0000256" key="8">
    <source>
        <dbReference type="SAM" id="Phobius"/>
    </source>
</evidence>
<dbReference type="PANTHER" id="PTHR30472:SF25">
    <property type="entry name" value="ABC TRANSPORTER PERMEASE PROTEIN MJ0876-RELATED"/>
    <property type="match status" value="1"/>
</dbReference>
<dbReference type="CDD" id="cd06550">
    <property type="entry name" value="TM_ABC_iron-siderophores_like"/>
    <property type="match status" value="1"/>
</dbReference>
<dbReference type="GO" id="GO:0022857">
    <property type="term" value="F:transmembrane transporter activity"/>
    <property type="evidence" value="ECO:0007669"/>
    <property type="project" value="InterPro"/>
</dbReference>
<comment type="similarity">
    <text evidence="2">Belongs to the binding-protein-dependent transport system permease family. FecCD subfamily.</text>
</comment>
<comment type="caution">
    <text evidence="9">The sequence shown here is derived from an EMBL/GenBank/DDBJ whole genome shotgun (WGS) entry which is preliminary data.</text>
</comment>
<name>A0A645D268_9ZZZZ</name>
<feature type="transmembrane region" description="Helical" evidence="8">
    <location>
        <begin position="9"/>
        <end position="29"/>
    </location>
</feature>
<evidence type="ECO:0000256" key="4">
    <source>
        <dbReference type="ARBA" id="ARBA00022475"/>
    </source>
</evidence>
<keyword evidence="5 8" id="KW-0812">Transmembrane</keyword>
<accession>A0A645D268</accession>
<keyword evidence="4" id="KW-1003">Cell membrane</keyword>
<protein>
    <submittedName>
        <fullName evidence="9">Hemin transport system permease protein HmuU</fullName>
    </submittedName>
</protein>
<dbReference type="Pfam" id="PF01032">
    <property type="entry name" value="FecCD"/>
    <property type="match status" value="1"/>
</dbReference>
<dbReference type="GO" id="GO:0033214">
    <property type="term" value="P:siderophore-iron import into cell"/>
    <property type="evidence" value="ECO:0007669"/>
    <property type="project" value="TreeGrafter"/>
</dbReference>
<dbReference type="GO" id="GO:0005886">
    <property type="term" value="C:plasma membrane"/>
    <property type="evidence" value="ECO:0007669"/>
    <property type="project" value="UniProtKB-SubCell"/>
</dbReference>
<feature type="transmembrane region" description="Helical" evidence="8">
    <location>
        <begin position="281"/>
        <end position="299"/>
    </location>
</feature>
<keyword evidence="3" id="KW-0813">Transport</keyword>
<dbReference type="EMBL" id="VSSQ01032069">
    <property type="protein sequence ID" value="MPM83213.1"/>
    <property type="molecule type" value="Genomic_DNA"/>
</dbReference>
<dbReference type="Gene3D" id="1.10.3470.10">
    <property type="entry name" value="ABC transporter involved in vitamin B12 uptake, BtuC"/>
    <property type="match status" value="1"/>
</dbReference>